<feature type="domain" description="ATP-grasp" evidence="2">
    <location>
        <begin position="109"/>
        <end position="308"/>
    </location>
</feature>
<evidence type="ECO:0000259" key="2">
    <source>
        <dbReference type="PROSITE" id="PS50975"/>
    </source>
</evidence>
<dbReference type="Gene3D" id="3.30.1490.20">
    <property type="entry name" value="ATP-grasp fold, A domain"/>
    <property type="match status" value="1"/>
</dbReference>
<dbReference type="PROSITE" id="PS50975">
    <property type="entry name" value="ATP_GRASP"/>
    <property type="match status" value="1"/>
</dbReference>
<organism evidence="3 4">
    <name type="scientific">Bacillus cereus VD133</name>
    <dbReference type="NCBI Taxonomy" id="1053233"/>
    <lineage>
        <taxon>Bacteria</taxon>
        <taxon>Bacillati</taxon>
        <taxon>Bacillota</taxon>
        <taxon>Bacilli</taxon>
        <taxon>Bacillales</taxon>
        <taxon>Bacillaceae</taxon>
        <taxon>Bacillus</taxon>
        <taxon>Bacillus cereus group</taxon>
    </lineage>
</organism>
<dbReference type="EMBL" id="AHFB01000132">
    <property type="protein sequence ID" value="EOO25857.1"/>
    <property type="molecule type" value="Genomic_DNA"/>
</dbReference>
<reference evidence="3 4" key="1">
    <citation type="submission" date="2012-12" db="EMBL/GenBank/DDBJ databases">
        <title>The Genome Sequence of Bacillus cereus VD133.</title>
        <authorList>
            <consortium name="The Broad Institute Genome Sequencing Platform"/>
            <consortium name="The Broad Institute Genome Sequencing Center for Infectious Disease"/>
            <person name="Feldgarden M."/>
            <person name="Van der Auwera G.A."/>
            <person name="Mahillon J."/>
            <person name="Duprez V."/>
            <person name="Timmery S."/>
            <person name="Mattelet C."/>
            <person name="Dierick K."/>
            <person name="Sun M."/>
            <person name="Yu Z."/>
            <person name="Zhu L."/>
            <person name="Hu X."/>
            <person name="Shank E.B."/>
            <person name="Swiecicka I."/>
            <person name="Hansen B.M."/>
            <person name="Andrup L."/>
            <person name="Walker B."/>
            <person name="Young S.K."/>
            <person name="Zeng Q."/>
            <person name="Gargeya S."/>
            <person name="Fitzgerald M."/>
            <person name="Haas B."/>
            <person name="Abouelleil A."/>
            <person name="Alvarado L."/>
            <person name="Arachchi H.M."/>
            <person name="Berlin A.M."/>
            <person name="Chapman S.B."/>
            <person name="Dewar J."/>
            <person name="Goldberg J."/>
            <person name="Griggs A."/>
            <person name="Gujja S."/>
            <person name="Hansen M."/>
            <person name="Howarth C."/>
            <person name="Imamovic A."/>
            <person name="Larimer J."/>
            <person name="McCowan C."/>
            <person name="Murphy C."/>
            <person name="Neiman D."/>
            <person name="Pearson M."/>
            <person name="Priest M."/>
            <person name="Roberts A."/>
            <person name="Saif S."/>
            <person name="Shea T."/>
            <person name="Sisk P."/>
            <person name="Sykes S."/>
            <person name="Wortman J."/>
            <person name="Nusbaum C."/>
            <person name="Birren B."/>
        </authorList>
    </citation>
    <scope>NUCLEOTIDE SEQUENCE [LARGE SCALE GENOMIC DNA]</scope>
    <source>
        <strain evidence="3 4">VD133</strain>
    </source>
</reference>
<dbReference type="SUPFAM" id="SSF56059">
    <property type="entry name" value="Glutathione synthetase ATP-binding domain-like"/>
    <property type="match status" value="1"/>
</dbReference>
<evidence type="ECO:0000256" key="1">
    <source>
        <dbReference type="PROSITE-ProRule" id="PRU00409"/>
    </source>
</evidence>
<dbReference type="GO" id="GO:0046872">
    <property type="term" value="F:metal ion binding"/>
    <property type="evidence" value="ECO:0007669"/>
    <property type="project" value="InterPro"/>
</dbReference>
<dbReference type="Proteomes" id="UP000014018">
    <property type="component" value="Unassembled WGS sequence"/>
</dbReference>
<dbReference type="GO" id="GO:0005524">
    <property type="term" value="F:ATP binding"/>
    <property type="evidence" value="ECO:0007669"/>
    <property type="project" value="UniProtKB-UniRule"/>
</dbReference>
<evidence type="ECO:0000313" key="4">
    <source>
        <dbReference type="Proteomes" id="UP000014018"/>
    </source>
</evidence>
<dbReference type="RefSeq" id="WP_016112003.1">
    <property type="nucleotide sequence ID" value="NZ_KB976193.1"/>
</dbReference>
<evidence type="ECO:0000313" key="3">
    <source>
        <dbReference type="EMBL" id="EOO25857.1"/>
    </source>
</evidence>
<keyword evidence="1" id="KW-0067">ATP-binding</keyword>
<comment type="caution">
    <text evidence="3">The sequence shown here is derived from an EMBL/GenBank/DDBJ whole genome shotgun (WGS) entry which is preliminary data.</text>
</comment>
<dbReference type="Gene3D" id="3.30.470.20">
    <property type="entry name" value="ATP-grasp fold, B domain"/>
    <property type="match status" value="1"/>
</dbReference>
<dbReference type="Pfam" id="PF02786">
    <property type="entry name" value="CPSase_L_D2"/>
    <property type="match status" value="1"/>
</dbReference>
<accession>A0A9W5PKX9</accession>
<proteinExistence type="predicted"/>
<keyword evidence="1" id="KW-0547">Nucleotide-binding</keyword>
<sequence length="391" mass="45710">MGAYSIARAFHEAYHINSIVMSTVPTGPVHKSTIIINVIEQNMRELNAIKNRLVKIEKSSQNIPKILIGSDDWHVELIIKLKNYLGKEWIIPYISYDLFKMITDKSRFYDICEQLDIDCPKTIVVNMKEFTDIPFITFNYPVVVKPSNSVEYQSLNFLGKKKAYIVYNETELRQIIHSIKYGGYQDKLLVQEFIPGDDTAMHVLTCYSSTDRIMKFASMGQTLLEDHTPGGIGNPLAILTANHKQVINQAEKLLNNIGYLGYSNFDIKFDWRDRKFKFFEINARLGRSNYYVTGQRHNIAKYYVEDFIQKRWLNFSIGSEEILFTLVPKHLLIKNLKGNEVLIQKVKDLYNKGEIKHPLRYYPTENNIKRKLYEISSTMNYYLKFKKHPRT</sequence>
<dbReference type="InterPro" id="IPR013815">
    <property type="entry name" value="ATP_grasp_subdomain_1"/>
</dbReference>
<protein>
    <recommendedName>
        <fullName evidence="2">ATP-grasp domain-containing protein</fullName>
    </recommendedName>
</protein>
<dbReference type="InterPro" id="IPR005479">
    <property type="entry name" value="CPAse_ATP-bd"/>
</dbReference>
<gene>
    <name evidence="3" type="ORF">IIU_06068</name>
</gene>
<dbReference type="AlphaFoldDB" id="A0A9W5PKX9"/>
<name>A0A9W5PKX9_BACCE</name>
<dbReference type="InterPro" id="IPR011761">
    <property type="entry name" value="ATP-grasp"/>
</dbReference>